<gene>
    <name evidence="1" type="ORF">P691DRAFT_813557</name>
</gene>
<organism evidence="1 2">
    <name type="scientific">Macrolepiota fuliginosa MF-IS2</name>
    <dbReference type="NCBI Taxonomy" id="1400762"/>
    <lineage>
        <taxon>Eukaryota</taxon>
        <taxon>Fungi</taxon>
        <taxon>Dikarya</taxon>
        <taxon>Basidiomycota</taxon>
        <taxon>Agaricomycotina</taxon>
        <taxon>Agaricomycetes</taxon>
        <taxon>Agaricomycetidae</taxon>
        <taxon>Agaricales</taxon>
        <taxon>Agaricineae</taxon>
        <taxon>Agaricaceae</taxon>
        <taxon>Macrolepiota</taxon>
    </lineage>
</organism>
<evidence type="ECO:0000313" key="2">
    <source>
        <dbReference type="Proteomes" id="UP000807342"/>
    </source>
</evidence>
<keyword evidence="2" id="KW-1185">Reference proteome</keyword>
<dbReference type="Proteomes" id="UP000807342">
    <property type="component" value="Unassembled WGS sequence"/>
</dbReference>
<name>A0A9P6C2F0_9AGAR</name>
<sequence length="174" mass="19674">MSFPGYNTIFNPPLPRRRNAVLPVQPQESVISDELAVTEWARPVAQPRLTSGPADTRAVLPHTITISGRIRNINFVSHVQPATNPPVGRLWLTFPDRYVYPVRSAMGNGYVSVDDVQRAVIEWMTWQPQSNILSRREIISRQGTTVAVWVWVWRGLVQIGSDATRWSVELGFDV</sequence>
<accession>A0A9P6C2F0</accession>
<comment type="caution">
    <text evidence="1">The sequence shown here is derived from an EMBL/GenBank/DDBJ whole genome shotgun (WGS) entry which is preliminary data.</text>
</comment>
<dbReference type="EMBL" id="MU151149">
    <property type="protein sequence ID" value="KAF9448822.1"/>
    <property type="molecule type" value="Genomic_DNA"/>
</dbReference>
<proteinExistence type="predicted"/>
<reference evidence="1" key="1">
    <citation type="submission" date="2020-11" db="EMBL/GenBank/DDBJ databases">
        <authorList>
            <consortium name="DOE Joint Genome Institute"/>
            <person name="Ahrendt S."/>
            <person name="Riley R."/>
            <person name="Andreopoulos W."/>
            <person name="Labutti K."/>
            <person name="Pangilinan J."/>
            <person name="Ruiz-Duenas F.J."/>
            <person name="Barrasa J.M."/>
            <person name="Sanchez-Garcia M."/>
            <person name="Camarero S."/>
            <person name="Miyauchi S."/>
            <person name="Serrano A."/>
            <person name="Linde D."/>
            <person name="Babiker R."/>
            <person name="Drula E."/>
            <person name="Ayuso-Fernandez I."/>
            <person name="Pacheco R."/>
            <person name="Padilla G."/>
            <person name="Ferreira P."/>
            <person name="Barriuso J."/>
            <person name="Kellner H."/>
            <person name="Castanera R."/>
            <person name="Alfaro M."/>
            <person name="Ramirez L."/>
            <person name="Pisabarro A.G."/>
            <person name="Kuo A."/>
            <person name="Tritt A."/>
            <person name="Lipzen A."/>
            <person name="He G."/>
            <person name="Yan M."/>
            <person name="Ng V."/>
            <person name="Cullen D."/>
            <person name="Martin F."/>
            <person name="Rosso M.-N."/>
            <person name="Henrissat B."/>
            <person name="Hibbett D."/>
            <person name="Martinez A.T."/>
            <person name="Grigoriev I.V."/>
        </authorList>
    </citation>
    <scope>NUCLEOTIDE SEQUENCE</scope>
    <source>
        <strain evidence="1">MF-IS2</strain>
    </source>
</reference>
<dbReference type="AlphaFoldDB" id="A0A9P6C2F0"/>
<protein>
    <submittedName>
        <fullName evidence="1">Uncharacterized protein</fullName>
    </submittedName>
</protein>
<evidence type="ECO:0000313" key="1">
    <source>
        <dbReference type="EMBL" id="KAF9448822.1"/>
    </source>
</evidence>